<dbReference type="HOGENOM" id="CLU_1070188_0_0_1"/>
<evidence type="ECO:0000256" key="5">
    <source>
        <dbReference type="ARBA" id="ARBA00023136"/>
    </source>
</evidence>
<feature type="compositionally biased region" description="Basic residues" evidence="6">
    <location>
        <begin position="222"/>
        <end position="232"/>
    </location>
</feature>
<keyword evidence="4 7" id="KW-1133">Transmembrane helix</keyword>
<comment type="subcellular location">
    <subcellularLocation>
        <location evidence="1">Membrane</location>
    </subcellularLocation>
</comment>
<organism evidence="8 9">
    <name type="scientific">Thanatephorus cucumeris (strain AG1-IB / isolate 7/3/14)</name>
    <name type="common">Lettuce bottom rot fungus</name>
    <name type="synonym">Rhizoctonia solani</name>
    <dbReference type="NCBI Taxonomy" id="1108050"/>
    <lineage>
        <taxon>Eukaryota</taxon>
        <taxon>Fungi</taxon>
        <taxon>Dikarya</taxon>
        <taxon>Basidiomycota</taxon>
        <taxon>Agaricomycotina</taxon>
        <taxon>Agaricomycetes</taxon>
        <taxon>Cantharellales</taxon>
        <taxon>Ceratobasidiaceae</taxon>
        <taxon>Rhizoctonia</taxon>
        <taxon>Rhizoctonia solani AG-1</taxon>
    </lineage>
</organism>
<keyword evidence="5 7" id="KW-0472">Membrane</keyword>
<feature type="transmembrane region" description="Helical" evidence="7">
    <location>
        <begin position="17"/>
        <end position="38"/>
    </location>
</feature>
<evidence type="ECO:0000256" key="6">
    <source>
        <dbReference type="SAM" id="MobiDB-lite"/>
    </source>
</evidence>
<proteinExistence type="inferred from homology"/>
<comment type="caution">
    <text evidence="8">The sequence shown here is derived from an EMBL/GenBank/DDBJ whole genome shotgun (WGS) entry which is preliminary data.</text>
</comment>
<gene>
    <name evidence="8" type="ORF">BN14_02250</name>
</gene>
<comment type="similarity">
    <text evidence="2">Belongs to the UPF0057 (PMP3) family.</text>
</comment>
<dbReference type="Pfam" id="PF01679">
    <property type="entry name" value="Pmp3"/>
    <property type="match status" value="1"/>
</dbReference>
<reference evidence="8 9" key="1">
    <citation type="journal article" date="2013" name="J. Biotechnol.">
        <title>Establishment and interpretation of the genome sequence of the phytopathogenic fungus Rhizoctonia solani AG1-IB isolate 7/3/14.</title>
        <authorList>
            <person name="Wibberg D.W."/>
            <person name="Jelonek L.J."/>
            <person name="Rupp O.R."/>
            <person name="Hennig M.H."/>
            <person name="Eikmeyer F.E."/>
            <person name="Goesmann A.G."/>
            <person name="Hartmann A.H."/>
            <person name="Borriss R.B."/>
            <person name="Grosch R.G."/>
            <person name="Puehler A.P."/>
            <person name="Schlueter A.S."/>
        </authorList>
    </citation>
    <scope>NUCLEOTIDE SEQUENCE [LARGE SCALE GENOMIC DNA]</scope>
    <source>
        <strain evidence="9">AG1-IB / isolate 7/3/14</strain>
    </source>
</reference>
<name>M5BMV0_THACB</name>
<feature type="compositionally biased region" description="Basic and acidic residues" evidence="6">
    <location>
        <begin position="178"/>
        <end position="188"/>
    </location>
</feature>
<evidence type="ECO:0000256" key="7">
    <source>
        <dbReference type="SAM" id="Phobius"/>
    </source>
</evidence>
<sequence length="286" mass="32443">MPPANDRYKVKPKRHHAYTVFIFVIGFLLPPFAVAARFGIGKDFWINVLLTICGYVPGQIHNFYIQTIRDNKNSRRTPQWALKHGLVDDSSINRRKKRSEWSHRLASQTQHRIFSHTKILLLPDIMIDCPSLYSTAPSLLQTKYQTLNMRQRQHQPAPTVGGARSPAALWREDDSEGFYDRTKMDAPRGNKSKKGWRFDGGFPDEDAQTGAGGSIYTEPERKSRKKRSHRPSRQSSIDTAGTPRYGSRVWEDSTTNGNNHEDAIVPRANGSAAQTNKVGDGLDHQF</sequence>
<feature type="region of interest" description="Disordered" evidence="6">
    <location>
        <begin position="149"/>
        <end position="286"/>
    </location>
</feature>
<dbReference type="AlphaFoldDB" id="M5BMV0"/>
<keyword evidence="3 7" id="KW-0812">Transmembrane</keyword>
<evidence type="ECO:0000256" key="2">
    <source>
        <dbReference type="ARBA" id="ARBA00009530"/>
    </source>
</evidence>
<evidence type="ECO:0000256" key="4">
    <source>
        <dbReference type="ARBA" id="ARBA00022989"/>
    </source>
</evidence>
<accession>M5BMV0</accession>
<evidence type="ECO:0000256" key="3">
    <source>
        <dbReference type="ARBA" id="ARBA00022692"/>
    </source>
</evidence>
<evidence type="ECO:0000313" key="8">
    <source>
        <dbReference type="EMBL" id="CCO28256.1"/>
    </source>
</evidence>
<evidence type="ECO:0000313" key="9">
    <source>
        <dbReference type="Proteomes" id="UP000012065"/>
    </source>
</evidence>
<dbReference type="InterPro" id="IPR000612">
    <property type="entry name" value="PMP3"/>
</dbReference>
<dbReference type="PANTHER" id="PTHR21659:SF85">
    <property type="entry name" value="EXPRESSED PROTEIN"/>
    <property type="match status" value="1"/>
</dbReference>
<feature type="transmembrane region" description="Helical" evidence="7">
    <location>
        <begin position="44"/>
        <end position="65"/>
    </location>
</feature>
<dbReference type="Proteomes" id="UP000012065">
    <property type="component" value="Unassembled WGS sequence"/>
</dbReference>
<dbReference type="PANTHER" id="PTHR21659">
    <property type="entry name" value="HYDROPHOBIC PROTEIN RCI2 LOW TEMPERATURE AND SALT RESPONSIVE PROTEIN LTI6 -RELATED"/>
    <property type="match status" value="1"/>
</dbReference>
<dbReference type="EMBL" id="CAOJ01003029">
    <property type="protein sequence ID" value="CCO28256.1"/>
    <property type="molecule type" value="Genomic_DNA"/>
</dbReference>
<evidence type="ECO:0000256" key="1">
    <source>
        <dbReference type="ARBA" id="ARBA00004370"/>
    </source>
</evidence>
<protein>
    <submittedName>
        <fullName evidence="8">Uncharacterized protein</fullName>
    </submittedName>
</protein>
<dbReference type="GO" id="GO:0016020">
    <property type="term" value="C:membrane"/>
    <property type="evidence" value="ECO:0007669"/>
    <property type="project" value="UniProtKB-SubCell"/>
</dbReference>